<dbReference type="Pfam" id="PF04185">
    <property type="entry name" value="Phosphoesterase"/>
    <property type="match status" value="1"/>
</dbReference>
<comment type="similarity">
    <text evidence="1">Belongs to the bacterial phospholipase C family.</text>
</comment>
<dbReference type="InterPro" id="IPR008475">
    <property type="entry name" value="PLipase_C_C"/>
</dbReference>
<dbReference type="GO" id="GO:0016042">
    <property type="term" value="P:lipid catabolic process"/>
    <property type="evidence" value="ECO:0007669"/>
    <property type="project" value="InterPro"/>
</dbReference>
<evidence type="ECO:0000313" key="5">
    <source>
        <dbReference type="EMBL" id="SQI45202.1"/>
    </source>
</evidence>
<protein>
    <recommendedName>
        <fullName evidence="2">phospholipase C</fullName>
        <ecNumber evidence="2">3.1.4.3</ecNumber>
    </recommendedName>
</protein>
<feature type="domain" description="Bacterial phospholipase C C-terminal" evidence="4">
    <location>
        <begin position="530"/>
        <end position="614"/>
    </location>
</feature>
<dbReference type="NCBIfam" id="TIGR03396">
    <property type="entry name" value="PC_PLC"/>
    <property type="match status" value="1"/>
</dbReference>
<dbReference type="PROSITE" id="PS51318">
    <property type="entry name" value="TAT"/>
    <property type="match status" value="1"/>
</dbReference>
<dbReference type="PANTHER" id="PTHR31956">
    <property type="entry name" value="NON-SPECIFIC PHOSPHOLIPASE C4-RELATED"/>
    <property type="match status" value="1"/>
</dbReference>
<reference evidence="5 6" key="1">
    <citation type="submission" date="2018-06" db="EMBL/GenBank/DDBJ databases">
        <authorList>
            <consortium name="Pathogen Informatics"/>
            <person name="Doyle S."/>
        </authorList>
    </citation>
    <scope>NUCLEOTIDE SEQUENCE [LARGE SCALE GENOMIC DNA]</scope>
    <source>
        <strain evidence="5 6">NCTC12961</strain>
    </source>
</reference>
<name>A0A2X4VEH1_SERPL</name>
<dbReference type="EC" id="3.1.4.3" evidence="2"/>
<evidence type="ECO:0000313" key="6">
    <source>
        <dbReference type="Proteomes" id="UP000248897"/>
    </source>
</evidence>
<evidence type="ECO:0000256" key="1">
    <source>
        <dbReference type="ARBA" id="ARBA00009717"/>
    </source>
</evidence>
<accession>A0A2X4VEH1</accession>
<evidence type="ECO:0000259" key="4">
    <source>
        <dbReference type="Pfam" id="PF05506"/>
    </source>
</evidence>
<dbReference type="InterPro" id="IPR007312">
    <property type="entry name" value="Phosphoesterase"/>
</dbReference>
<dbReference type="STRING" id="82996.ADP72_14505"/>
<organism evidence="5 6">
    <name type="scientific">Serratia plymuthica</name>
    <dbReference type="NCBI Taxonomy" id="82996"/>
    <lineage>
        <taxon>Bacteria</taxon>
        <taxon>Pseudomonadati</taxon>
        <taxon>Pseudomonadota</taxon>
        <taxon>Gammaproteobacteria</taxon>
        <taxon>Enterobacterales</taxon>
        <taxon>Yersiniaceae</taxon>
        <taxon>Serratia</taxon>
    </lineage>
</organism>
<dbReference type="InterPro" id="IPR006311">
    <property type="entry name" value="TAT_signal"/>
</dbReference>
<dbReference type="InterPro" id="IPR017767">
    <property type="entry name" value="PC-PLC"/>
</dbReference>
<evidence type="ECO:0000256" key="2">
    <source>
        <dbReference type="ARBA" id="ARBA00012018"/>
    </source>
</evidence>
<dbReference type="InterPro" id="IPR017850">
    <property type="entry name" value="Alkaline_phosphatase_core_sf"/>
</dbReference>
<dbReference type="Pfam" id="PF05506">
    <property type="entry name" value="PLipase_C_C"/>
    <property type="match status" value="2"/>
</dbReference>
<dbReference type="Gene3D" id="3.40.720.10">
    <property type="entry name" value="Alkaline Phosphatase, subunit A"/>
    <property type="match status" value="2"/>
</dbReference>
<dbReference type="PANTHER" id="PTHR31956:SF1">
    <property type="entry name" value="NON-SPECIFIC PHOSPHOLIPASE C1"/>
    <property type="match status" value="1"/>
</dbReference>
<feature type="domain" description="Bacterial phospholipase C C-terminal" evidence="4">
    <location>
        <begin position="625"/>
        <end position="699"/>
    </location>
</feature>
<gene>
    <name evidence="5" type="primary">plcN_2</name>
    <name evidence="5" type="ORF">NCTC12961_05103</name>
</gene>
<keyword evidence="3 5" id="KW-0378">Hydrolase</keyword>
<dbReference type="EMBL" id="LS483469">
    <property type="protein sequence ID" value="SQI45202.1"/>
    <property type="molecule type" value="Genomic_DNA"/>
</dbReference>
<dbReference type="GO" id="GO:0034480">
    <property type="term" value="F:phosphatidylcholine phospholipase C activity"/>
    <property type="evidence" value="ECO:0007669"/>
    <property type="project" value="UniProtKB-EC"/>
</dbReference>
<proteinExistence type="inferred from homology"/>
<evidence type="ECO:0000256" key="3">
    <source>
        <dbReference type="ARBA" id="ARBA00022801"/>
    </source>
</evidence>
<sequence>MPHFSRRQLLQAAAIGSAFSLLPASIRKALAIPANNRTGTIKDVEHVVILMQENRAFDHYFGTLPGVRGFSDRITIPLPEGRHVWQQQGAERLVLPYHLDSKRGNAQRVEGTPHSWVDEQSAWDHGRMNAWPTYKTPTSMGYYRRHELPFQFALAETFTLCDAYHCSIHAGTNTNRLFHWTGTNGPSAANVAVVVNEWDSPGPVGVGYDWKTYPERLEESGVSWKVYQFLPDNFTDNPLAGFRQYRAASVQVGNPAQPPKDFTAFVPYRDELNDSAPLYKGNGNTLPAADGNDLEAMLAGFRADVQQGKLPQVSWIIAPAAYSEHPGPSSPVQGGWFTQEILNALTDNPEVWSKTVLLVNYDENDGFFDHMPSPSAPSLREDGSFAGKSTVPFDTEIFQHVAPPGSQEQPPPDGRIYGPGPRVPMLILSPWSRGGWVNSQVFDHTSVLQFLEKRFQVHEPNISAWRRAVCGDLTSAFNFVDPNGETLPKLPATTRRGADRLRMRQEQLPQVPLPPPGSQQLPHQQRLARPSRALPYQLHVEASAYPEQKRLTLNLLNTGEQGAVFHVYDQRDLDQIPRRYTVEAGKAVSDDWQTADEYHLWLLGPNGFHRELRGTLQRPQPEVRLVPHDGSLELALNNPGDQAVTVTIARCPYTQNGPWRIELPPGENHRQTFDTLSSGGWYDLVLESAHGWQRRLAGRLETGRDSVSDPLMAKPEIFVAGGLSKNRGNGCRPPAMGRPTAFNSSETITNADIEAVDREVPAVDIQSGAFVADIKRQILHWVYLETDAVHKGRFLLAASLFAHILVSVVGVVIPG</sequence>
<dbReference type="Proteomes" id="UP000248897">
    <property type="component" value="Chromosome 1"/>
</dbReference>
<dbReference type="CDD" id="cd16014">
    <property type="entry name" value="PLC"/>
    <property type="match status" value="1"/>
</dbReference>
<dbReference type="AlphaFoldDB" id="A0A2X4VEH1"/>